<evidence type="ECO:0000313" key="4">
    <source>
        <dbReference type="Proteomes" id="UP000829685"/>
    </source>
</evidence>
<protein>
    <recommendedName>
        <fullName evidence="2">Acyltransferase 3 domain-containing protein</fullName>
    </recommendedName>
</protein>
<comment type="caution">
    <text evidence="3">The sequence shown here is derived from an EMBL/GenBank/DDBJ whole genome shotgun (WGS) entry which is preliminary data.</text>
</comment>
<accession>A0A9Q0APX7</accession>
<dbReference type="PANTHER" id="PTHR23028">
    <property type="entry name" value="ACETYLTRANSFERASE"/>
    <property type="match status" value="1"/>
</dbReference>
<evidence type="ECO:0000259" key="2">
    <source>
        <dbReference type="Pfam" id="PF01757"/>
    </source>
</evidence>
<evidence type="ECO:0000256" key="1">
    <source>
        <dbReference type="SAM" id="Phobius"/>
    </source>
</evidence>
<feature type="transmembrane region" description="Helical" evidence="1">
    <location>
        <begin position="458"/>
        <end position="479"/>
    </location>
</feature>
<feature type="transmembrane region" description="Helical" evidence="1">
    <location>
        <begin position="108"/>
        <end position="129"/>
    </location>
</feature>
<feature type="transmembrane region" description="Helical" evidence="1">
    <location>
        <begin position="287"/>
        <end position="304"/>
    </location>
</feature>
<feature type="transmembrane region" description="Helical" evidence="1">
    <location>
        <begin position="159"/>
        <end position="178"/>
    </location>
</feature>
<keyword evidence="1" id="KW-0472">Membrane</keyword>
<dbReference type="Pfam" id="PF01757">
    <property type="entry name" value="Acyl_transf_3"/>
    <property type="match status" value="1"/>
</dbReference>
<keyword evidence="4" id="KW-1185">Reference proteome</keyword>
<dbReference type="InterPro" id="IPR002656">
    <property type="entry name" value="Acyl_transf_3_dom"/>
</dbReference>
<keyword evidence="1" id="KW-0812">Transmembrane</keyword>
<keyword evidence="1" id="KW-1133">Transmembrane helix</keyword>
<evidence type="ECO:0000313" key="3">
    <source>
        <dbReference type="EMBL" id="KAI1871847.1"/>
    </source>
</evidence>
<feature type="transmembrane region" description="Helical" evidence="1">
    <location>
        <begin position="491"/>
        <end position="514"/>
    </location>
</feature>
<organism evidence="3 4">
    <name type="scientific">Neoarthrinium moseri</name>
    <dbReference type="NCBI Taxonomy" id="1658444"/>
    <lineage>
        <taxon>Eukaryota</taxon>
        <taxon>Fungi</taxon>
        <taxon>Dikarya</taxon>
        <taxon>Ascomycota</taxon>
        <taxon>Pezizomycotina</taxon>
        <taxon>Sordariomycetes</taxon>
        <taxon>Xylariomycetidae</taxon>
        <taxon>Amphisphaeriales</taxon>
        <taxon>Apiosporaceae</taxon>
        <taxon>Neoarthrinium</taxon>
    </lineage>
</organism>
<sequence length="535" mass="60668">MKTVTPRDGDIRLLLTSNGIPGTLNNLTDDEASDYEESLPAFTGARYGKPAISKRVSSLCMSLAQSLGHWGFCLLKALSPSFTHHLWMQRPSTTGTAGSVSRDGHRPILFLDGIRGIACLVVFNFHFLYPHTYTIFQNFGAPTPDGQHDFFHQLPYVCLIYRGRAMVVLFFALSGYVLSYRYLSQIRHHAWEGSQKSIASLTLRRFVRLYVPPTTSMFLVMVAAFFGAFEPGRRFQDSDWRHGPAEQHPVQQATLLAQLSDFARMWWDWSNPWTWNPYFSHYDPHTWTIPLEFRSSIALFALLVSRTRLRVFYGFALTLVVALYCLFSARWDVAVFLGGSLVADVHIALSSRHAGVVTLSPTTITGVARKSYQKIPKTLVTRLGLLLGLYLLSFPDEASEVTPGYKTMASWTPSNYGHKYLFWHCIACIILLWCSGLDEIIKRPFETKVAQYLGKISYALYLVHGPLLHSLGFALQPRIWERIGHESTSQWILGLFVGWMLMLGWSIVVADLFWRCIDAALVSFTKQIEQAISIR</sequence>
<dbReference type="AlphaFoldDB" id="A0A9Q0APX7"/>
<gene>
    <name evidence="3" type="ORF">JX265_005833</name>
</gene>
<feature type="transmembrane region" description="Helical" evidence="1">
    <location>
        <begin position="420"/>
        <end position="437"/>
    </location>
</feature>
<feature type="domain" description="Acyltransferase 3" evidence="2">
    <location>
        <begin position="109"/>
        <end position="509"/>
    </location>
</feature>
<dbReference type="GO" id="GO:0016747">
    <property type="term" value="F:acyltransferase activity, transferring groups other than amino-acyl groups"/>
    <property type="evidence" value="ECO:0007669"/>
    <property type="project" value="InterPro"/>
</dbReference>
<feature type="transmembrane region" description="Helical" evidence="1">
    <location>
        <begin position="209"/>
        <end position="229"/>
    </location>
</feature>
<feature type="transmembrane region" description="Helical" evidence="1">
    <location>
        <begin position="311"/>
        <end position="331"/>
    </location>
</feature>
<dbReference type="Proteomes" id="UP000829685">
    <property type="component" value="Unassembled WGS sequence"/>
</dbReference>
<reference evidence="3" key="1">
    <citation type="submission" date="2021-03" db="EMBL/GenBank/DDBJ databases">
        <title>Revisited historic fungal species revealed as producer of novel bioactive compounds through whole genome sequencing and comparative genomics.</title>
        <authorList>
            <person name="Vignolle G.A."/>
            <person name="Hochenegger N."/>
            <person name="Mach R.L."/>
            <person name="Mach-Aigner A.R."/>
            <person name="Javad Rahimi M."/>
            <person name="Salim K.A."/>
            <person name="Chan C.M."/>
            <person name="Lim L.B.L."/>
            <person name="Cai F."/>
            <person name="Druzhinina I.S."/>
            <person name="U'Ren J.M."/>
            <person name="Derntl C."/>
        </authorList>
    </citation>
    <scope>NUCLEOTIDE SEQUENCE</scope>
    <source>
        <strain evidence="3">TUCIM 5799</strain>
    </source>
</reference>
<proteinExistence type="predicted"/>
<name>A0A9Q0APX7_9PEZI</name>
<dbReference type="EMBL" id="JAFIMR010000012">
    <property type="protein sequence ID" value="KAI1871847.1"/>
    <property type="molecule type" value="Genomic_DNA"/>
</dbReference>
<dbReference type="PANTHER" id="PTHR23028:SF134">
    <property type="entry name" value="PUTATIVE (AFU_ORTHOLOGUE AFUA_4G08520)-RELATED"/>
    <property type="match status" value="1"/>
</dbReference>
<dbReference type="InterPro" id="IPR050879">
    <property type="entry name" value="Acyltransferase_3"/>
</dbReference>